<dbReference type="InterPro" id="IPR002105">
    <property type="entry name" value="Dockerin_1_rpt"/>
</dbReference>
<proteinExistence type="predicted"/>
<sequence length="840" mass="87841">MKKIFTLLVMCLCVASMAWADEETIDLTTQGYDNQQEVTTVTGTKATLTFNIGTGKNAPKYYTTGTAVRLYGGGTLTISATETISKIVFTFDTYKDNFYVPKASNCTVNTGSYDPDSRTWTGSATSITLTNTATGGHFRFQKLVITYGNGGTETVSAPAFSHPAGTYYSPFELSMSTSSAGASIYYTTSGDEPTASSTLYTSPITISANTTVKAIAVKGSLTSAVTTAVYELGTATDVANIAAYQAADSGTVVRFTSPVNVLAHNGNNLYVKDATGYAYLYGSIAQKYKNGDVIPAGFTGTRTKHNGEPELSVSTTSNFKAASGNSPIEPEVIQVSDVAADYFAHYVLIKGANTSFAHKTITDNSGTASCYTSMGGFSAKGDSVNVSVYGIIGSYGKTNTVYQVLPTKIVGATVGVDNIAAFKALADSTVSAIKGDVSVYYASGSNLYVKDATGYMCIFGTTGQSYKNGDVIPGGFSGTKVTYNDGPEMKAPLEGFQPAKSNSPIAPDAATTAIVTAANWGHYVKLSNVTLSAVNGKNLTVTDAAGSAAAYNSFGVSLPTDLTAAYDLTAIVSSHNGKAQLLVTAITLAGGGTIALPEVENLAGLYALNSGVNAKLTKPITTIYQNGRDLYVKDSAGTYGLVYGQVTNTFANGDQITGAVMNWSSYNGIKELTPVDSTMVKSGDGTPVAPEEMALEDVSQDLVHHYIIVKNATLVADTDKANTYIINDGTVEMKLFNKYSKTLAMPTQPSGTYDVKCFVSLYTSNTVTTLELVPVEVKSTSALKGDIDGDGKVNVTDVTALINGILGQNPVDTAIGDLNADGKVNVTDVTALINIILSNN</sequence>
<feature type="domain" description="Dockerin" evidence="2">
    <location>
        <begin position="780"/>
        <end position="840"/>
    </location>
</feature>
<reference evidence="3 4" key="1">
    <citation type="submission" date="2019-08" db="EMBL/GenBank/DDBJ databases">
        <title>In-depth cultivation of the pig gut microbiome towards novel bacterial diversity and tailored functional studies.</title>
        <authorList>
            <person name="Wylensek D."/>
            <person name="Hitch T.C.A."/>
            <person name="Clavel T."/>
        </authorList>
    </citation>
    <scope>NUCLEOTIDE SEQUENCE [LARGE SCALE GENOMIC DNA]</scope>
    <source>
        <strain evidence="3 4">Oil-RF-744-WCA-WT-10</strain>
    </source>
</reference>
<dbReference type="Gene3D" id="1.10.1330.10">
    <property type="entry name" value="Dockerin domain"/>
    <property type="match status" value="1"/>
</dbReference>
<dbReference type="GO" id="GO:0004553">
    <property type="term" value="F:hydrolase activity, hydrolyzing O-glycosyl compounds"/>
    <property type="evidence" value="ECO:0007669"/>
    <property type="project" value="InterPro"/>
</dbReference>
<feature type="signal peptide" evidence="1">
    <location>
        <begin position="1"/>
        <end position="20"/>
    </location>
</feature>
<accession>A0A6L5XGB1</accession>
<dbReference type="Pfam" id="PF13290">
    <property type="entry name" value="CHB_HEX_C_1"/>
    <property type="match status" value="1"/>
</dbReference>
<evidence type="ECO:0000313" key="3">
    <source>
        <dbReference type="EMBL" id="MSS18544.1"/>
    </source>
</evidence>
<organism evidence="3 4">
    <name type="scientific">Sodaliphilus pleomorphus</name>
    <dbReference type="NCBI Taxonomy" id="2606626"/>
    <lineage>
        <taxon>Bacteria</taxon>
        <taxon>Pseudomonadati</taxon>
        <taxon>Bacteroidota</taxon>
        <taxon>Bacteroidia</taxon>
        <taxon>Bacteroidales</taxon>
        <taxon>Muribaculaceae</taxon>
        <taxon>Sodaliphilus</taxon>
    </lineage>
</organism>
<comment type="caution">
    <text evidence="3">The sequence shown here is derived from an EMBL/GenBank/DDBJ whole genome shotgun (WGS) entry which is preliminary data.</text>
</comment>
<dbReference type="InterPro" id="IPR059177">
    <property type="entry name" value="GH29D-like_dom"/>
</dbReference>
<protein>
    <recommendedName>
        <fullName evidence="2">Dockerin domain-containing protein</fullName>
    </recommendedName>
</protein>
<dbReference type="CDD" id="cd14256">
    <property type="entry name" value="Dockerin_I"/>
    <property type="match status" value="1"/>
</dbReference>
<evidence type="ECO:0000259" key="2">
    <source>
        <dbReference type="PROSITE" id="PS51766"/>
    </source>
</evidence>
<dbReference type="GO" id="GO:0000272">
    <property type="term" value="P:polysaccharide catabolic process"/>
    <property type="evidence" value="ECO:0007669"/>
    <property type="project" value="InterPro"/>
</dbReference>
<dbReference type="InterPro" id="IPR018247">
    <property type="entry name" value="EF_Hand_1_Ca_BS"/>
</dbReference>
<evidence type="ECO:0000313" key="4">
    <source>
        <dbReference type="Proteomes" id="UP000483362"/>
    </source>
</evidence>
<dbReference type="PROSITE" id="PS51766">
    <property type="entry name" value="DOCKERIN"/>
    <property type="match status" value="1"/>
</dbReference>
<dbReference type="SUPFAM" id="SSF63446">
    <property type="entry name" value="Type I dockerin domain"/>
    <property type="match status" value="1"/>
</dbReference>
<dbReference type="InterPro" id="IPR016134">
    <property type="entry name" value="Dockerin_dom"/>
</dbReference>
<dbReference type="PROSITE" id="PS00018">
    <property type="entry name" value="EF_HAND_1"/>
    <property type="match status" value="2"/>
</dbReference>
<dbReference type="Pfam" id="PF00404">
    <property type="entry name" value="Dockerin_1"/>
    <property type="match status" value="1"/>
</dbReference>
<evidence type="ECO:0000256" key="1">
    <source>
        <dbReference type="SAM" id="SignalP"/>
    </source>
</evidence>
<feature type="chain" id="PRO_5026747784" description="Dockerin domain-containing protein" evidence="1">
    <location>
        <begin position="21"/>
        <end position="840"/>
    </location>
</feature>
<keyword evidence="1" id="KW-0732">Signal</keyword>
<gene>
    <name evidence="3" type="ORF">FYJ29_12380</name>
</gene>
<dbReference type="EMBL" id="VULT01000024">
    <property type="protein sequence ID" value="MSS18544.1"/>
    <property type="molecule type" value="Genomic_DNA"/>
</dbReference>
<dbReference type="Proteomes" id="UP000483362">
    <property type="component" value="Unassembled WGS sequence"/>
</dbReference>
<keyword evidence="4" id="KW-1185">Reference proteome</keyword>
<name>A0A6L5XGB1_9BACT</name>
<dbReference type="RefSeq" id="WP_154327722.1">
    <property type="nucleotide sequence ID" value="NZ_CP045696.1"/>
</dbReference>
<dbReference type="AlphaFoldDB" id="A0A6L5XGB1"/>
<dbReference type="InterPro" id="IPR036439">
    <property type="entry name" value="Dockerin_dom_sf"/>
</dbReference>